<dbReference type="Gene3D" id="2.160.20.10">
    <property type="entry name" value="Single-stranded right-handed beta-helix, Pectin lyase-like"/>
    <property type="match status" value="1"/>
</dbReference>
<dbReference type="RefSeq" id="WP_264485311.1">
    <property type="nucleotide sequence ID" value="NZ_JAPDDT010000001.1"/>
</dbReference>
<gene>
    <name evidence="5" type="ORF">OKA05_01475</name>
</gene>
<evidence type="ECO:0000313" key="5">
    <source>
        <dbReference type="EMBL" id="MCW1921202.1"/>
    </source>
</evidence>
<evidence type="ECO:0000313" key="6">
    <source>
        <dbReference type="Proteomes" id="UP001320876"/>
    </source>
</evidence>
<proteinExistence type="inferred from homology"/>
<dbReference type="Proteomes" id="UP001320876">
    <property type="component" value="Unassembled WGS sequence"/>
</dbReference>
<dbReference type="InterPro" id="IPR011050">
    <property type="entry name" value="Pectin_lyase_fold/virulence"/>
</dbReference>
<dbReference type="InterPro" id="IPR012334">
    <property type="entry name" value="Pectin_lyas_fold"/>
</dbReference>
<accession>A0ABT3GC65</accession>
<dbReference type="InterPro" id="IPR002022">
    <property type="entry name" value="Pec_lyase"/>
</dbReference>
<keyword evidence="3" id="KW-0732">Signal</keyword>
<feature type="signal peptide" evidence="3">
    <location>
        <begin position="1"/>
        <end position="22"/>
    </location>
</feature>
<dbReference type="SMART" id="SM00656">
    <property type="entry name" value="Amb_all"/>
    <property type="match status" value="1"/>
</dbReference>
<feature type="chain" id="PRO_5046940303" description="Pectate lyase domain-containing protein" evidence="3">
    <location>
        <begin position="23"/>
        <end position="264"/>
    </location>
</feature>
<comment type="similarity">
    <text evidence="2">Belongs to the polysaccharide lyase 1 family.</text>
</comment>
<evidence type="ECO:0000256" key="3">
    <source>
        <dbReference type="SAM" id="SignalP"/>
    </source>
</evidence>
<protein>
    <recommendedName>
        <fullName evidence="4">Pectate lyase domain-containing protein</fullName>
    </recommendedName>
</protein>
<dbReference type="Pfam" id="PF00544">
    <property type="entry name" value="Pectate_lyase_4"/>
    <property type="match status" value="1"/>
</dbReference>
<keyword evidence="2" id="KW-0964">Secreted</keyword>
<keyword evidence="1 2" id="KW-0456">Lyase</keyword>
<organism evidence="5 6">
    <name type="scientific">Luteolibacter arcticus</name>
    <dbReference type="NCBI Taxonomy" id="1581411"/>
    <lineage>
        <taxon>Bacteria</taxon>
        <taxon>Pseudomonadati</taxon>
        <taxon>Verrucomicrobiota</taxon>
        <taxon>Verrucomicrobiia</taxon>
        <taxon>Verrucomicrobiales</taxon>
        <taxon>Verrucomicrobiaceae</taxon>
        <taxon>Luteolibacter</taxon>
    </lineage>
</organism>
<sequence>MRPALVLLVLAPLLQAGPVGFASLDGGTTGGGDAKTIVVHTAKELQDAIERLDVKDKKRRDSEPRVIRLAGDIDLGELANQKPGHELKKVGILQPRSNTTLEGPPGGATLTAGTIELHGVENVIIRNLRFRGLWEHDPSGEYDEMGWDYLRVTSAGKTGSRHVWVDHCDFGKVYDGQLDVVHGSDLVTISHCIFSGGEGEQKKGLLFGHSSSDSARAQDKGHLNVTIHDCWFRSHHLGHRRRHAGRGMRLQGLQAANVLLPCGR</sequence>
<keyword evidence="2" id="KW-0624">Polysaccharide degradation</keyword>
<keyword evidence="6" id="KW-1185">Reference proteome</keyword>
<evidence type="ECO:0000256" key="2">
    <source>
        <dbReference type="RuleBase" id="RU361173"/>
    </source>
</evidence>
<comment type="caution">
    <text evidence="5">The sequence shown here is derived from an EMBL/GenBank/DDBJ whole genome shotgun (WGS) entry which is preliminary data.</text>
</comment>
<evidence type="ECO:0000259" key="4">
    <source>
        <dbReference type="SMART" id="SM00656"/>
    </source>
</evidence>
<reference evidence="5 6" key="1">
    <citation type="submission" date="2022-10" db="EMBL/GenBank/DDBJ databases">
        <title>Luteolibacter arcticus strain CCTCC AB 2014275, whole genome shotgun sequencing project.</title>
        <authorList>
            <person name="Zhao G."/>
            <person name="Shen L."/>
        </authorList>
    </citation>
    <scope>NUCLEOTIDE SEQUENCE [LARGE SCALE GENOMIC DNA]</scope>
    <source>
        <strain evidence="5 6">CCTCC AB 2014275</strain>
    </source>
</reference>
<comment type="subcellular location">
    <subcellularLocation>
        <location evidence="2">Secreted</location>
    </subcellularLocation>
</comment>
<dbReference type="SUPFAM" id="SSF51126">
    <property type="entry name" value="Pectin lyase-like"/>
    <property type="match status" value="1"/>
</dbReference>
<dbReference type="EMBL" id="JAPDDT010000001">
    <property type="protein sequence ID" value="MCW1921202.1"/>
    <property type="molecule type" value="Genomic_DNA"/>
</dbReference>
<dbReference type="PANTHER" id="PTHR31683">
    <property type="entry name" value="PECTATE LYASE 18-RELATED"/>
    <property type="match status" value="1"/>
</dbReference>
<dbReference type="PANTHER" id="PTHR31683:SF18">
    <property type="entry name" value="PECTATE LYASE 21-RELATED"/>
    <property type="match status" value="1"/>
</dbReference>
<keyword evidence="2" id="KW-0119">Carbohydrate metabolism</keyword>
<dbReference type="InterPro" id="IPR045032">
    <property type="entry name" value="PEL"/>
</dbReference>
<evidence type="ECO:0000256" key="1">
    <source>
        <dbReference type="ARBA" id="ARBA00023239"/>
    </source>
</evidence>
<name>A0ABT3GC65_9BACT</name>
<feature type="domain" description="Pectate lyase" evidence="4">
    <location>
        <begin position="42"/>
        <end position="261"/>
    </location>
</feature>